<dbReference type="AlphaFoldDB" id="A0A439CSH2"/>
<accession>A0A439CSH2</accession>
<reference evidence="2 3" key="1">
    <citation type="submission" date="2018-12" db="EMBL/GenBank/DDBJ databases">
        <title>Draft genome sequence of Xylaria grammica IHI A82.</title>
        <authorList>
            <person name="Buettner E."/>
            <person name="Kellner H."/>
        </authorList>
    </citation>
    <scope>NUCLEOTIDE SEQUENCE [LARGE SCALE GENOMIC DNA]</scope>
    <source>
        <strain evidence="2 3">IHI A82</strain>
    </source>
</reference>
<dbReference type="SUPFAM" id="SSF81383">
    <property type="entry name" value="F-box domain"/>
    <property type="match status" value="1"/>
</dbReference>
<dbReference type="Pfam" id="PF00646">
    <property type="entry name" value="F-box"/>
    <property type="match status" value="1"/>
</dbReference>
<evidence type="ECO:0000313" key="2">
    <source>
        <dbReference type="EMBL" id="RWA05093.1"/>
    </source>
</evidence>
<dbReference type="EMBL" id="RYZI01000479">
    <property type="protein sequence ID" value="RWA05093.1"/>
    <property type="molecule type" value="Genomic_DNA"/>
</dbReference>
<comment type="caution">
    <text evidence="2">The sequence shown here is derived from an EMBL/GenBank/DDBJ whole genome shotgun (WGS) entry which is preliminary data.</text>
</comment>
<keyword evidence="3" id="KW-1185">Reference proteome</keyword>
<dbReference type="CDD" id="cd09917">
    <property type="entry name" value="F-box_SF"/>
    <property type="match status" value="1"/>
</dbReference>
<dbReference type="SMART" id="SM00256">
    <property type="entry name" value="FBOX"/>
    <property type="match status" value="1"/>
</dbReference>
<name>A0A439CSH2_9PEZI</name>
<feature type="domain" description="F-box" evidence="1">
    <location>
        <begin position="12"/>
        <end position="63"/>
    </location>
</feature>
<dbReference type="PROSITE" id="PS50181">
    <property type="entry name" value="FBOX"/>
    <property type="match status" value="1"/>
</dbReference>
<evidence type="ECO:0000313" key="3">
    <source>
        <dbReference type="Proteomes" id="UP000286045"/>
    </source>
</evidence>
<dbReference type="InterPro" id="IPR036047">
    <property type="entry name" value="F-box-like_dom_sf"/>
</dbReference>
<sequence length="402" mass="46016">MSSSATTDRITKHSPEFLPVELVSKITTHLGPRDILSLRLTSRALKSKVSMRDFAPSFTYKDIELDQRRLETMDIKQHCPGGKLPSLCLNVDVRPQTPTEWLFEGVALRVKRDKACTAAELFRVTMAALHESQLPIEQLDLFSDALECGLALSAFLKLTTQFASTPVFSSLKEFRGKFSLHPWEREEAISEGASPPGGCNQDHVIKLLRAILKMSAFASELESLGILWYANGEDSRDEPKVQIREGDISKFKCLKKCSLRGLMVPEQDLLRFMKAVRPTAWTITDSFLSHGTWTSIHGYLTSADSPVTYYHLDANYERVSANPGFWYPPYQVHYNMPDEPKIEYRNKKMAGPYTLMRKGSKVKEEIRYEALRVQRKHAGDFRRWNNDKRLEYGPNTDYSFRY</sequence>
<dbReference type="InterPro" id="IPR001810">
    <property type="entry name" value="F-box_dom"/>
</dbReference>
<protein>
    <recommendedName>
        <fullName evidence="1">F-box domain-containing protein</fullName>
    </recommendedName>
</protein>
<organism evidence="2 3">
    <name type="scientific">Xylaria grammica</name>
    <dbReference type="NCBI Taxonomy" id="363999"/>
    <lineage>
        <taxon>Eukaryota</taxon>
        <taxon>Fungi</taxon>
        <taxon>Dikarya</taxon>
        <taxon>Ascomycota</taxon>
        <taxon>Pezizomycotina</taxon>
        <taxon>Sordariomycetes</taxon>
        <taxon>Xylariomycetidae</taxon>
        <taxon>Xylariales</taxon>
        <taxon>Xylariaceae</taxon>
        <taxon>Xylaria</taxon>
    </lineage>
</organism>
<evidence type="ECO:0000259" key="1">
    <source>
        <dbReference type="PROSITE" id="PS50181"/>
    </source>
</evidence>
<dbReference type="Proteomes" id="UP000286045">
    <property type="component" value="Unassembled WGS sequence"/>
</dbReference>
<proteinExistence type="predicted"/>
<gene>
    <name evidence="2" type="ORF">EKO27_g10007</name>
</gene>